<gene>
    <name evidence="2" type="ORF">SJS82_06065</name>
</gene>
<comment type="caution">
    <text evidence="2">The sequence shown here is derived from an EMBL/GenBank/DDBJ whole genome shotgun (WGS) entry which is preliminary data.</text>
</comment>
<dbReference type="AlphaFoldDB" id="A0AAP6GAA7"/>
<protein>
    <recommendedName>
        <fullName evidence="4">O-antigen ligase domain-containing protein</fullName>
    </recommendedName>
</protein>
<evidence type="ECO:0008006" key="4">
    <source>
        <dbReference type="Google" id="ProtNLM"/>
    </source>
</evidence>
<feature type="transmembrane region" description="Helical" evidence="1">
    <location>
        <begin position="321"/>
        <end position="349"/>
    </location>
</feature>
<evidence type="ECO:0000313" key="2">
    <source>
        <dbReference type="EMBL" id="MDX7921494.1"/>
    </source>
</evidence>
<keyword evidence="1" id="KW-1133">Transmembrane helix</keyword>
<reference evidence="2" key="1">
    <citation type="submission" date="2023-11" db="EMBL/GenBank/DDBJ databases">
        <title>WGS of Aeromonas in Northern Israel.</title>
        <authorList>
            <person name="Hershko Y."/>
        </authorList>
    </citation>
    <scope>NUCLEOTIDE SEQUENCE</scope>
    <source>
        <strain evidence="2">02297</strain>
    </source>
</reference>
<keyword evidence="1" id="KW-0812">Transmembrane</keyword>
<name>A0AAP6GAA7_AERME</name>
<evidence type="ECO:0000313" key="3">
    <source>
        <dbReference type="Proteomes" id="UP001285835"/>
    </source>
</evidence>
<feature type="transmembrane region" description="Helical" evidence="1">
    <location>
        <begin position="81"/>
        <end position="101"/>
    </location>
</feature>
<dbReference type="Proteomes" id="UP001285835">
    <property type="component" value="Unassembled WGS sequence"/>
</dbReference>
<feature type="transmembrane region" description="Helical" evidence="1">
    <location>
        <begin position="241"/>
        <end position="263"/>
    </location>
</feature>
<feature type="transmembrane region" description="Helical" evidence="1">
    <location>
        <begin position="386"/>
        <end position="404"/>
    </location>
</feature>
<keyword evidence="1" id="KW-0472">Membrane</keyword>
<feature type="transmembrane region" description="Helical" evidence="1">
    <location>
        <begin position="206"/>
        <end position="229"/>
    </location>
</feature>
<accession>A0AAP6GAA7</accession>
<feature type="transmembrane region" description="Helical" evidence="1">
    <location>
        <begin position="113"/>
        <end position="133"/>
    </location>
</feature>
<proteinExistence type="predicted"/>
<sequence>MYSIFVFFLSISLLGNADKLFFGGIPFRKIAFLVFFSSVLFFILHKKIKLGVLICTIFFIIFGFFFAGLVPMVRGLSIADAIAQVLPYTIPFLAIFITSFVDDKISKTCNSFFSKMIFFVGIMHCVASFSYFFSDEIGNSIYVILSIYLNDVETTDDMVPDFSGSILVTRIQFGISVFLVLYFYFKIKNLILFNSRLNKIKLFVSFIFILITQSRALIFSVILIPALYYLYIALQPVFKNLYSRAVLFVMTLFSPTVLTYLIVRFDPLKTIGLTREYGEDLRFLQQESLLNGLSDNVFFGISMGAPADIVRSVNMPWIYELSIIAFIAQIGFLGLALLFLMLCFFAYYLSTAKSNYYTKFVVNYKENALALSAIFSFILASNTNPYLNNFIGGFILLVFFIEYGRSYIFLK</sequence>
<dbReference type="EMBL" id="JAWZXF010000006">
    <property type="protein sequence ID" value="MDX7921494.1"/>
    <property type="molecule type" value="Genomic_DNA"/>
</dbReference>
<evidence type="ECO:0000256" key="1">
    <source>
        <dbReference type="SAM" id="Phobius"/>
    </source>
</evidence>
<feature type="transmembrane region" description="Helical" evidence="1">
    <location>
        <begin position="51"/>
        <end position="69"/>
    </location>
</feature>
<feature type="transmembrane region" description="Helical" evidence="1">
    <location>
        <begin position="162"/>
        <end position="185"/>
    </location>
</feature>
<dbReference type="RefSeq" id="WP_319916604.1">
    <property type="nucleotide sequence ID" value="NZ_JAWZXF010000006.1"/>
</dbReference>
<feature type="transmembrane region" description="Helical" evidence="1">
    <location>
        <begin position="27"/>
        <end position="44"/>
    </location>
</feature>
<organism evidence="2 3">
    <name type="scientific">Aeromonas media</name>
    <dbReference type="NCBI Taxonomy" id="651"/>
    <lineage>
        <taxon>Bacteria</taxon>
        <taxon>Pseudomonadati</taxon>
        <taxon>Pseudomonadota</taxon>
        <taxon>Gammaproteobacteria</taxon>
        <taxon>Aeromonadales</taxon>
        <taxon>Aeromonadaceae</taxon>
        <taxon>Aeromonas</taxon>
    </lineage>
</organism>